<dbReference type="GO" id="GO:0070475">
    <property type="term" value="P:rRNA base methylation"/>
    <property type="evidence" value="ECO:0007669"/>
    <property type="project" value="TreeGrafter"/>
</dbReference>
<sequence length="446" mass="50497">MKVLIEKMVFAGIGLAHLDYGEPLRGHDKSKGKAVFVKKVVPGDVVDIRLINEKKDFTFGVVKKIIKPSLTRIDPPCPHFDKCGGCDHQNISYDNQLKYKDEIFKEVLSRAKIDVSPETIIPGSDHPFFYRNSIRFFFLHKQDGSVAFARHRYDRPSELVEINSCFLQSEVSNKILKSLKEHINNKIEHKSGLWQIKIREGKGTGEFMVEIITSGETLEGKEGIVEVLKDTPDIKSIYHTVTPSKSLINLRRNLIYGSPIIHEKIGHFTFQISPQSFFQTNSLGVKTLYDVVKSMAEIKIGERVLDLYCGTGSIGIYLSTLAKEVVGVESVPEAVRDANDNSKLNKIPNIKFIRDDVLNYLFSLKTSNYKLATVIVDPPRAGLTPEIIDKLSTINCKQIIYVSCNPSTFARDIKLFEKKKYILRKVQPIDMFPQTHHIECVGLLTK</sequence>
<evidence type="ECO:0000256" key="1">
    <source>
        <dbReference type="ARBA" id="ARBA00022603"/>
    </source>
</evidence>
<reference evidence="7 8" key="1">
    <citation type="journal article" date="2016" name="Nat. Commun.">
        <title>Thousands of microbial genomes shed light on interconnected biogeochemical processes in an aquifer system.</title>
        <authorList>
            <person name="Anantharaman K."/>
            <person name="Brown C.T."/>
            <person name="Hug L.A."/>
            <person name="Sharon I."/>
            <person name="Castelle C.J."/>
            <person name="Probst A.J."/>
            <person name="Thomas B.C."/>
            <person name="Singh A."/>
            <person name="Wilkins M.J."/>
            <person name="Karaoz U."/>
            <person name="Brodie E.L."/>
            <person name="Williams K.H."/>
            <person name="Hubbard S.S."/>
            <person name="Banfield J.F."/>
        </authorList>
    </citation>
    <scope>NUCLEOTIDE SEQUENCE [LARGE SCALE GENOMIC DNA]</scope>
</reference>
<feature type="active site" description="Nucleophile" evidence="4">
    <location>
        <position position="404"/>
    </location>
</feature>
<dbReference type="PROSITE" id="PS50926">
    <property type="entry name" value="TRAM"/>
    <property type="match status" value="1"/>
</dbReference>
<name>A0A1F5E3N6_9BACT</name>
<dbReference type="PROSITE" id="PS01230">
    <property type="entry name" value="TRMA_1"/>
    <property type="match status" value="1"/>
</dbReference>
<dbReference type="InterPro" id="IPR030391">
    <property type="entry name" value="MeTrfase_TrmA_CS"/>
</dbReference>
<evidence type="ECO:0000256" key="2">
    <source>
        <dbReference type="ARBA" id="ARBA00022679"/>
    </source>
</evidence>
<feature type="domain" description="TRAM" evidence="6">
    <location>
        <begin position="1"/>
        <end position="64"/>
    </location>
</feature>
<dbReference type="Proteomes" id="UP000178583">
    <property type="component" value="Unassembled WGS sequence"/>
</dbReference>
<evidence type="ECO:0000313" key="7">
    <source>
        <dbReference type="EMBL" id="OGD61968.1"/>
    </source>
</evidence>
<dbReference type="SUPFAM" id="SSF53335">
    <property type="entry name" value="S-adenosyl-L-methionine-dependent methyltransferases"/>
    <property type="match status" value="1"/>
</dbReference>
<dbReference type="EMBL" id="MEZY01000057">
    <property type="protein sequence ID" value="OGD61968.1"/>
    <property type="molecule type" value="Genomic_DNA"/>
</dbReference>
<feature type="binding site" evidence="4">
    <location>
        <position position="329"/>
    </location>
    <ligand>
        <name>S-adenosyl-L-methionine</name>
        <dbReference type="ChEBI" id="CHEBI:59789"/>
    </ligand>
</feature>
<keyword evidence="1 4" id="KW-0489">Methyltransferase</keyword>
<dbReference type="SUPFAM" id="SSF50249">
    <property type="entry name" value="Nucleic acid-binding proteins"/>
    <property type="match status" value="1"/>
</dbReference>
<dbReference type="AlphaFoldDB" id="A0A1F5E3N6"/>
<feature type="binding site" evidence="4">
    <location>
        <position position="279"/>
    </location>
    <ligand>
        <name>S-adenosyl-L-methionine</name>
        <dbReference type="ChEBI" id="CHEBI:59789"/>
    </ligand>
</feature>
<dbReference type="CDD" id="cd02440">
    <property type="entry name" value="AdoMet_MTases"/>
    <property type="match status" value="1"/>
</dbReference>
<evidence type="ECO:0000256" key="3">
    <source>
        <dbReference type="ARBA" id="ARBA00022691"/>
    </source>
</evidence>
<evidence type="ECO:0000256" key="4">
    <source>
        <dbReference type="PROSITE-ProRule" id="PRU01024"/>
    </source>
</evidence>
<comment type="caution">
    <text evidence="7">The sequence shown here is derived from an EMBL/GenBank/DDBJ whole genome shotgun (WGS) entry which is preliminary data.</text>
</comment>
<dbReference type="InterPro" id="IPR029063">
    <property type="entry name" value="SAM-dependent_MTases_sf"/>
</dbReference>
<feature type="active site" evidence="5">
    <location>
        <position position="404"/>
    </location>
</feature>
<feature type="binding site" evidence="4">
    <location>
        <position position="308"/>
    </location>
    <ligand>
        <name>S-adenosyl-L-methionine</name>
        <dbReference type="ChEBI" id="CHEBI:59789"/>
    </ligand>
</feature>
<accession>A0A1F5E3N6</accession>
<keyword evidence="2 4" id="KW-0808">Transferase</keyword>
<evidence type="ECO:0000259" key="6">
    <source>
        <dbReference type="PROSITE" id="PS50926"/>
    </source>
</evidence>
<dbReference type="GO" id="GO:0070041">
    <property type="term" value="F:rRNA (uridine-C5-)-methyltransferase activity"/>
    <property type="evidence" value="ECO:0007669"/>
    <property type="project" value="TreeGrafter"/>
</dbReference>
<dbReference type="STRING" id="1797472.A2215_04415"/>
<evidence type="ECO:0000313" key="8">
    <source>
        <dbReference type="Proteomes" id="UP000178583"/>
    </source>
</evidence>
<evidence type="ECO:0000256" key="5">
    <source>
        <dbReference type="PROSITE-ProRule" id="PRU10015"/>
    </source>
</evidence>
<dbReference type="PROSITE" id="PS01231">
    <property type="entry name" value="TRMA_2"/>
    <property type="match status" value="1"/>
</dbReference>
<dbReference type="Gene3D" id="3.40.50.150">
    <property type="entry name" value="Vaccinia Virus protein VP39"/>
    <property type="match status" value="1"/>
</dbReference>
<dbReference type="PANTHER" id="PTHR11061">
    <property type="entry name" value="RNA M5U METHYLTRANSFERASE"/>
    <property type="match status" value="1"/>
</dbReference>
<dbReference type="NCBIfam" id="TIGR00479">
    <property type="entry name" value="rumA"/>
    <property type="match status" value="1"/>
</dbReference>
<dbReference type="InterPro" id="IPR012340">
    <property type="entry name" value="NA-bd_OB-fold"/>
</dbReference>
<feature type="binding site" evidence="4">
    <location>
        <position position="377"/>
    </location>
    <ligand>
        <name>S-adenosyl-L-methionine</name>
        <dbReference type="ChEBI" id="CHEBI:59789"/>
    </ligand>
</feature>
<proteinExistence type="inferred from homology"/>
<organism evidence="7 8">
    <name type="scientific">Candidatus Berkelbacteria bacterium RIFOXYA2_FULL_43_10</name>
    <dbReference type="NCBI Taxonomy" id="1797472"/>
    <lineage>
        <taxon>Bacteria</taxon>
        <taxon>Candidatus Berkelbacteria</taxon>
    </lineage>
</organism>
<dbReference type="InterPro" id="IPR010280">
    <property type="entry name" value="U5_MeTrfase_fam"/>
</dbReference>
<dbReference type="InterPro" id="IPR002792">
    <property type="entry name" value="TRAM_dom"/>
</dbReference>
<dbReference type="PANTHER" id="PTHR11061:SF30">
    <property type="entry name" value="TRNA (URACIL(54)-C(5))-METHYLTRANSFERASE"/>
    <property type="match status" value="1"/>
</dbReference>
<gene>
    <name evidence="7" type="ORF">A2215_04415</name>
</gene>
<dbReference type="InterPro" id="IPR030390">
    <property type="entry name" value="MeTrfase_TrmA_AS"/>
</dbReference>
<keyword evidence="3 4" id="KW-0949">S-adenosyl-L-methionine</keyword>
<dbReference type="Gene3D" id="2.40.50.140">
    <property type="entry name" value="Nucleic acid-binding proteins"/>
    <property type="match status" value="1"/>
</dbReference>
<dbReference type="FunFam" id="3.40.50.150:FF:000009">
    <property type="entry name" value="23S rRNA (Uracil(1939)-C(5))-methyltransferase RlmD"/>
    <property type="match status" value="1"/>
</dbReference>
<dbReference type="Gene3D" id="2.40.50.1070">
    <property type="match status" value="1"/>
</dbReference>
<dbReference type="PROSITE" id="PS51687">
    <property type="entry name" value="SAM_MT_RNA_M5U"/>
    <property type="match status" value="1"/>
</dbReference>
<dbReference type="Pfam" id="PF05958">
    <property type="entry name" value="tRNA_U5-meth_tr"/>
    <property type="match status" value="1"/>
</dbReference>
<comment type="similarity">
    <text evidence="4">Belongs to the class I-like SAM-binding methyltransferase superfamily. RNA M5U methyltransferase family.</text>
</comment>
<protein>
    <submittedName>
        <fullName evidence="7">23S rRNA (Uracil-5-)-methyltransferase RumA</fullName>
    </submittedName>
</protein>